<sequence>MQYNQTRGTPPRHWRIPCSNVAAPASSALQSCLCHHFPFKVEKEDESVLSTRSVREVTTIERGEIPPSVCGTHANGTEHGATSPRRCSPDRWGKLKRQASHVTLLSSMIRIQKHKNSCLDETLVQPPRDGRSYVDPDIRFSQRSHPILIVSNSSFASHLLFFSFTKEDYGWGILFLIQNRAQFSERLPVFAHGVEAPIFICEALELSVVANSSYPSAYLEGI</sequence>
<keyword evidence="3" id="KW-1185">Reference proteome</keyword>
<dbReference type="PROSITE" id="PS51257">
    <property type="entry name" value="PROKAR_LIPOPROTEIN"/>
    <property type="match status" value="1"/>
</dbReference>
<feature type="region of interest" description="Disordered" evidence="1">
    <location>
        <begin position="65"/>
        <end position="92"/>
    </location>
</feature>
<name>A0A8J5CFG1_ZINOF</name>
<dbReference type="Proteomes" id="UP000734854">
    <property type="component" value="Unassembled WGS sequence"/>
</dbReference>
<protein>
    <submittedName>
        <fullName evidence="2">Uncharacterized protein</fullName>
    </submittedName>
</protein>
<dbReference type="AlphaFoldDB" id="A0A8J5CFG1"/>
<proteinExistence type="predicted"/>
<dbReference type="EMBL" id="JACMSC010000019">
    <property type="protein sequence ID" value="KAG6473301.1"/>
    <property type="molecule type" value="Genomic_DNA"/>
</dbReference>
<comment type="caution">
    <text evidence="2">The sequence shown here is derived from an EMBL/GenBank/DDBJ whole genome shotgun (WGS) entry which is preliminary data.</text>
</comment>
<reference evidence="2 3" key="1">
    <citation type="submission" date="2020-08" db="EMBL/GenBank/DDBJ databases">
        <title>Plant Genome Project.</title>
        <authorList>
            <person name="Zhang R.-G."/>
        </authorList>
    </citation>
    <scope>NUCLEOTIDE SEQUENCE [LARGE SCALE GENOMIC DNA]</scope>
    <source>
        <tissue evidence="2">Rhizome</tissue>
    </source>
</reference>
<evidence type="ECO:0000313" key="3">
    <source>
        <dbReference type="Proteomes" id="UP000734854"/>
    </source>
</evidence>
<evidence type="ECO:0000313" key="2">
    <source>
        <dbReference type="EMBL" id="KAG6473301.1"/>
    </source>
</evidence>
<evidence type="ECO:0000256" key="1">
    <source>
        <dbReference type="SAM" id="MobiDB-lite"/>
    </source>
</evidence>
<accession>A0A8J5CFG1</accession>
<organism evidence="2 3">
    <name type="scientific">Zingiber officinale</name>
    <name type="common">Ginger</name>
    <name type="synonym">Amomum zingiber</name>
    <dbReference type="NCBI Taxonomy" id="94328"/>
    <lineage>
        <taxon>Eukaryota</taxon>
        <taxon>Viridiplantae</taxon>
        <taxon>Streptophyta</taxon>
        <taxon>Embryophyta</taxon>
        <taxon>Tracheophyta</taxon>
        <taxon>Spermatophyta</taxon>
        <taxon>Magnoliopsida</taxon>
        <taxon>Liliopsida</taxon>
        <taxon>Zingiberales</taxon>
        <taxon>Zingiberaceae</taxon>
        <taxon>Zingiber</taxon>
    </lineage>
</organism>
<gene>
    <name evidence="2" type="ORF">ZIOFF_067215</name>
</gene>